<dbReference type="AlphaFoldDB" id="A0A9P1FMG8"/>
<feature type="region of interest" description="Disordered" evidence="1">
    <location>
        <begin position="117"/>
        <end position="150"/>
    </location>
</feature>
<keyword evidence="4" id="KW-1185">Reference proteome</keyword>
<name>A0A9P1FMG8_9DINO</name>
<evidence type="ECO:0000313" key="4">
    <source>
        <dbReference type="Proteomes" id="UP001152797"/>
    </source>
</evidence>
<organism evidence="2">
    <name type="scientific">Cladocopium goreaui</name>
    <dbReference type="NCBI Taxonomy" id="2562237"/>
    <lineage>
        <taxon>Eukaryota</taxon>
        <taxon>Sar</taxon>
        <taxon>Alveolata</taxon>
        <taxon>Dinophyceae</taxon>
        <taxon>Suessiales</taxon>
        <taxon>Symbiodiniaceae</taxon>
        <taxon>Cladocopium</taxon>
    </lineage>
</organism>
<sequence length="150" mass="16317">MDGLHSRDDASDRAGNVEAQLGEWATYGAQLRAWVGLQVDEHVARMLPGILDARLSPISETLMELHRHATSNSAAVERLQDRLDSELHRTELKLGTARLDAHGELVERTRASIAALETQEAPERSEDEAMEPSAVAVTNGNLVLTGSKGQ</sequence>
<proteinExistence type="predicted"/>
<dbReference type="EMBL" id="CAMXCT030000743">
    <property type="protein sequence ID" value="CAL4770056.1"/>
    <property type="molecule type" value="Genomic_DNA"/>
</dbReference>
<evidence type="ECO:0000313" key="3">
    <source>
        <dbReference type="EMBL" id="CAL4770056.1"/>
    </source>
</evidence>
<evidence type="ECO:0000313" key="2">
    <source>
        <dbReference type="EMBL" id="CAI3982744.1"/>
    </source>
</evidence>
<protein>
    <submittedName>
        <fullName evidence="2">Uncharacterized protein</fullName>
    </submittedName>
</protein>
<gene>
    <name evidence="2" type="ORF">C1SCF055_LOCUS10409</name>
</gene>
<dbReference type="EMBL" id="CAMXCT020000743">
    <property type="protein sequence ID" value="CAL1136119.1"/>
    <property type="molecule type" value="Genomic_DNA"/>
</dbReference>
<dbReference type="EMBL" id="CAMXCT010000743">
    <property type="protein sequence ID" value="CAI3982744.1"/>
    <property type="molecule type" value="Genomic_DNA"/>
</dbReference>
<evidence type="ECO:0000256" key="1">
    <source>
        <dbReference type="SAM" id="MobiDB-lite"/>
    </source>
</evidence>
<accession>A0A9P1FMG8</accession>
<comment type="caution">
    <text evidence="2">The sequence shown here is derived from an EMBL/GenBank/DDBJ whole genome shotgun (WGS) entry which is preliminary data.</text>
</comment>
<reference evidence="3 4" key="2">
    <citation type="submission" date="2024-05" db="EMBL/GenBank/DDBJ databases">
        <authorList>
            <person name="Chen Y."/>
            <person name="Shah S."/>
            <person name="Dougan E. K."/>
            <person name="Thang M."/>
            <person name="Chan C."/>
        </authorList>
    </citation>
    <scope>NUCLEOTIDE SEQUENCE [LARGE SCALE GENOMIC DNA]</scope>
</reference>
<dbReference type="Proteomes" id="UP001152797">
    <property type="component" value="Unassembled WGS sequence"/>
</dbReference>
<reference evidence="2" key="1">
    <citation type="submission" date="2022-10" db="EMBL/GenBank/DDBJ databases">
        <authorList>
            <person name="Chen Y."/>
            <person name="Dougan E. K."/>
            <person name="Chan C."/>
            <person name="Rhodes N."/>
            <person name="Thang M."/>
        </authorList>
    </citation>
    <scope>NUCLEOTIDE SEQUENCE</scope>
</reference>